<dbReference type="PANTHER" id="PTHR12526">
    <property type="entry name" value="GLYCOSYLTRANSFERASE"/>
    <property type="match status" value="1"/>
</dbReference>
<dbReference type="Pfam" id="PF00534">
    <property type="entry name" value="Glycos_transf_1"/>
    <property type="match status" value="1"/>
</dbReference>
<evidence type="ECO:0000313" key="5">
    <source>
        <dbReference type="Proteomes" id="UP001179280"/>
    </source>
</evidence>
<dbReference type="EMBL" id="JAFBCV010000008">
    <property type="protein sequence ID" value="MBM7839412.1"/>
    <property type="molecule type" value="Genomic_DNA"/>
</dbReference>
<keyword evidence="5" id="KW-1185">Reference proteome</keyword>
<keyword evidence="1" id="KW-0328">Glycosyltransferase</keyword>
<dbReference type="SUPFAM" id="SSF53756">
    <property type="entry name" value="UDP-Glycosyltransferase/glycogen phosphorylase"/>
    <property type="match status" value="1"/>
</dbReference>
<accession>A0ABS2SYW2</accession>
<dbReference type="InterPro" id="IPR001296">
    <property type="entry name" value="Glyco_trans_1"/>
</dbReference>
<name>A0ABS2SYW2_9BACI</name>
<dbReference type="RefSeq" id="WP_204466664.1">
    <property type="nucleotide sequence ID" value="NZ_JAFBCV010000008.1"/>
</dbReference>
<dbReference type="CDD" id="cd03801">
    <property type="entry name" value="GT4_PimA-like"/>
    <property type="match status" value="1"/>
</dbReference>
<feature type="domain" description="Glycosyl transferase family 1" evidence="3">
    <location>
        <begin position="176"/>
        <end position="344"/>
    </location>
</feature>
<gene>
    <name evidence="4" type="ORF">JOC54_002692</name>
</gene>
<organism evidence="4 5">
    <name type="scientific">Shouchella xiaoxiensis</name>
    <dbReference type="NCBI Taxonomy" id="766895"/>
    <lineage>
        <taxon>Bacteria</taxon>
        <taxon>Bacillati</taxon>
        <taxon>Bacillota</taxon>
        <taxon>Bacilli</taxon>
        <taxon>Bacillales</taxon>
        <taxon>Bacillaceae</taxon>
        <taxon>Shouchella</taxon>
    </lineage>
</organism>
<evidence type="ECO:0000313" key="4">
    <source>
        <dbReference type="EMBL" id="MBM7839412.1"/>
    </source>
</evidence>
<reference evidence="4" key="1">
    <citation type="submission" date="2021-01" db="EMBL/GenBank/DDBJ databases">
        <title>Genomic Encyclopedia of Type Strains, Phase IV (KMG-IV): sequencing the most valuable type-strain genomes for metagenomic binning, comparative biology and taxonomic classification.</title>
        <authorList>
            <person name="Goeker M."/>
        </authorList>
    </citation>
    <scope>NUCLEOTIDE SEQUENCE</scope>
    <source>
        <strain evidence="4">DSM 21943</strain>
    </source>
</reference>
<evidence type="ECO:0000256" key="2">
    <source>
        <dbReference type="ARBA" id="ARBA00022679"/>
    </source>
</evidence>
<dbReference type="PANTHER" id="PTHR12526:SF629">
    <property type="entry name" value="TEICHURONIC ACID BIOSYNTHESIS GLYCOSYLTRANSFERASE TUAH-RELATED"/>
    <property type="match status" value="1"/>
</dbReference>
<comment type="caution">
    <text evidence="4">The sequence shown here is derived from an EMBL/GenBank/DDBJ whole genome shotgun (WGS) entry which is preliminary data.</text>
</comment>
<evidence type="ECO:0000256" key="1">
    <source>
        <dbReference type="ARBA" id="ARBA00022676"/>
    </source>
</evidence>
<dbReference type="Proteomes" id="UP001179280">
    <property type="component" value="Unassembled WGS sequence"/>
</dbReference>
<evidence type="ECO:0000259" key="3">
    <source>
        <dbReference type="Pfam" id="PF00534"/>
    </source>
</evidence>
<dbReference type="Gene3D" id="3.40.50.2000">
    <property type="entry name" value="Glycogen Phosphorylase B"/>
    <property type="match status" value="1"/>
</dbReference>
<proteinExistence type="predicted"/>
<keyword evidence="2" id="KW-0808">Transferase</keyword>
<sequence>MRIVYLSSSVIPSETANSINVMKMSQAFASNGNDVVLVGIKGSINADPFDYYGVKKNFKLKLSSNSPPKLINIISRIITSFKNVNGADIIYSRWALITLLVSVTTKKKIIFEHHHLPNNWVNIIFEKYIIQSKKIIKHVFITEALKKDYIEKYNGLLNKNLLVLPDGAQSIETAQVGPSFKKSLECVYVGSFYPGKGIEVVMELAKRMPNNRFHVVGGNVKEVKKFKKINANENIVWYGYLPNGQAMEVLMKGDIALLPNQKEVLIGKNKTNIGKWTSPMKLFEYMSLGKAIVASDIPVIQEILIDKKNAVLASPDNIDHWIESIRLLEGDRDLLKFISINAKKDLEYKYSWTTRAKRVIEE</sequence>
<protein>
    <submittedName>
        <fullName evidence="4">Glycosyltransferase involved in cell wall biosynthesis</fullName>
    </submittedName>
</protein>